<dbReference type="RefSeq" id="XP_016604973.1">
    <property type="nucleotide sequence ID" value="XM_016757661.1"/>
</dbReference>
<keyword evidence="3" id="KW-1185">Reference proteome</keyword>
<evidence type="ECO:0000313" key="3">
    <source>
        <dbReference type="Proteomes" id="UP000053201"/>
    </source>
</evidence>
<proteinExistence type="predicted"/>
<dbReference type="GeneID" id="27692619"/>
<evidence type="ECO:0000313" key="2">
    <source>
        <dbReference type="EMBL" id="KNC96933.1"/>
    </source>
</evidence>
<dbReference type="EMBL" id="KQ257466">
    <property type="protein sequence ID" value="KNC96933.1"/>
    <property type="molecule type" value="Genomic_DNA"/>
</dbReference>
<protein>
    <submittedName>
        <fullName evidence="2">Uncharacterized protein</fullName>
    </submittedName>
</protein>
<dbReference type="AlphaFoldDB" id="A0A0L0H8B5"/>
<gene>
    <name evidence="2" type="ORF">SPPG_09494</name>
</gene>
<evidence type="ECO:0000256" key="1">
    <source>
        <dbReference type="SAM" id="MobiDB-lite"/>
    </source>
</evidence>
<dbReference type="VEuPathDB" id="FungiDB:SPPG_09494"/>
<name>A0A0L0H8B5_SPIPD</name>
<accession>A0A0L0H8B5</accession>
<organism evidence="2 3">
    <name type="scientific">Spizellomyces punctatus (strain DAOM BR117)</name>
    <dbReference type="NCBI Taxonomy" id="645134"/>
    <lineage>
        <taxon>Eukaryota</taxon>
        <taxon>Fungi</taxon>
        <taxon>Fungi incertae sedis</taxon>
        <taxon>Chytridiomycota</taxon>
        <taxon>Chytridiomycota incertae sedis</taxon>
        <taxon>Chytridiomycetes</taxon>
        <taxon>Spizellomycetales</taxon>
        <taxon>Spizellomycetaceae</taxon>
        <taxon>Spizellomyces</taxon>
    </lineage>
</organism>
<sequence>MMRAFIVKRTFHTSLLARSAIKKESSNLSPHGGAGIAQGDLQRTKAAVGDKFQHLPPGWAKNERNNKYYELACSGADRAHPPPKPAKS</sequence>
<dbReference type="Proteomes" id="UP000053201">
    <property type="component" value="Unassembled WGS sequence"/>
</dbReference>
<dbReference type="OrthoDB" id="2095373at2759"/>
<reference evidence="2 3" key="1">
    <citation type="submission" date="2009-08" db="EMBL/GenBank/DDBJ databases">
        <title>The Genome Sequence of Spizellomyces punctatus strain DAOM BR117.</title>
        <authorList>
            <consortium name="The Broad Institute Genome Sequencing Platform"/>
            <person name="Russ C."/>
            <person name="Cuomo C."/>
            <person name="Shea T."/>
            <person name="Young S.K."/>
            <person name="Zeng Q."/>
            <person name="Koehrsen M."/>
            <person name="Haas B."/>
            <person name="Borodovsky M."/>
            <person name="Guigo R."/>
            <person name="Alvarado L."/>
            <person name="Berlin A."/>
            <person name="Bochicchio J."/>
            <person name="Borenstein D."/>
            <person name="Chapman S."/>
            <person name="Chen Z."/>
            <person name="Engels R."/>
            <person name="Freedman E."/>
            <person name="Gellesch M."/>
            <person name="Goldberg J."/>
            <person name="Griggs A."/>
            <person name="Gujja S."/>
            <person name="Heiman D."/>
            <person name="Hepburn T."/>
            <person name="Howarth C."/>
            <person name="Jen D."/>
            <person name="Larson L."/>
            <person name="Lewis B."/>
            <person name="Mehta T."/>
            <person name="Park D."/>
            <person name="Pearson M."/>
            <person name="Roberts A."/>
            <person name="Saif S."/>
            <person name="Shenoy N."/>
            <person name="Sisk P."/>
            <person name="Stolte C."/>
            <person name="Sykes S."/>
            <person name="Thomson T."/>
            <person name="Walk T."/>
            <person name="White J."/>
            <person name="Yandava C."/>
            <person name="Burger G."/>
            <person name="Gray M.W."/>
            <person name="Holland P.W.H."/>
            <person name="King N."/>
            <person name="Lang F.B.F."/>
            <person name="Roger A.J."/>
            <person name="Ruiz-Trillo I."/>
            <person name="Lander E."/>
            <person name="Nusbaum C."/>
        </authorList>
    </citation>
    <scope>NUCLEOTIDE SEQUENCE [LARGE SCALE GENOMIC DNA]</scope>
    <source>
        <strain evidence="2 3">DAOM BR117</strain>
    </source>
</reference>
<dbReference type="InParanoid" id="A0A0L0H8B5"/>
<feature type="region of interest" description="Disordered" evidence="1">
    <location>
        <begin position="24"/>
        <end position="61"/>
    </location>
</feature>